<keyword evidence="2" id="KW-1133">Transmembrane helix</keyword>
<feature type="compositionally biased region" description="Pro residues" evidence="1">
    <location>
        <begin position="227"/>
        <end position="237"/>
    </location>
</feature>
<organism evidence="4 5">
    <name type="scientific">Pseudoalteromonas lipolytica</name>
    <dbReference type="NCBI Taxonomy" id="570156"/>
    <lineage>
        <taxon>Bacteria</taxon>
        <taxon>Pseudomonadati</taxon>
        <taxon>Pseudomonadota</taxon>
        <taxon>Gammaproteobacteria</taxon>
        <taxon>Alteromonadales</taxon>
        <taxon>Pseudoalteromonadaceae</taxon>
        <taxon>Pseudoalteromonas</taxon>
    </lineage>
</organism>
<comment type="caution">
    <text evidence="4">The sequence shown here is derived from an EMBL/GenBank/DDBJ whole genome shotgun (WGS) entry which is preliminary data.</text>
</comment>
<keyword evidence="3" id="KW-0732">Signal</keyword>
<feature type="region of interest" description="Disordered" evidence="1">
    <location>
        <begin position="149"/>
        <end position="246"/>
    </location>
</feature>
<keyword evidence="2" id="KW-0812">Transmembrane</keyword>
<feature type="signal peptide" evidence="3">
    <location>
        <begin position="1"/>
        <end position="21"/>
    </location>
</feature>
<dbReference type="Proteomes" id="UP000183805">
    <property type="component" value="Unassembled WGS sequence"/>
</dbReference>
<protein>
    <submittedName>
        <fullName evidence="4">Uncharacterized protein</fullName>
    </submittedName>
</protein>
<feature type="compositionally biased region" description="Polar residues" evidence="1">
    <location>
        <begin position="389"/>
        <end position="401"/>
    </location>
</feature>
<evidence type="ECO:0000256" key="2">
    <source>
        <dbReference type="SAM" id="Phobius"/>
    </source>
</evidence>
<keyword evidence="2" id="KW-0472">Membrane</keyword>
<feature type="region of interest" description="Disordered" evidence="1">
    <location>
        <begin position="381"/>
        <end position="403"/>
    </location>
</feature>
<proteinExistence type="predicted"/>
<feature type="region of interest" description="Disordered" evidence="1">
    <location>
        <begin position="76"/>
        <end position="95"/>
    </location>
</feature>
<feature type="compositionally biased region" description="Polar residues" evidence="1">
    <location>
        <begin position="76"/>
        <end position="93"/>
    </location>
</feature>
<accession>A0ABY1GAX7</accession>
<keyword evidence="5" id="KW-1185">Reference proteome</keyword>
<feature type="chain" id="PRO_5046287860" evidence="3">
    <location>
        <begin position="22"/>
        <end position="683"/>
    </location>
</feature>
<evidence type="ECO:0000256" key="3">
    <source>
        <dbReference type="SAM" id="SignalP"/>
    </source>
</evidence>
<feature type="compositionally biased region" description="Acidic residues" evidence="1">
    <location>
        <begin position="495"/>
        <end position="505"/>
    </location>
</feature>
<feature type="region of interest" description="Disordered" evidence="1">
    <location>
        <begin position="426"/>
        <end position="683"/>
    </location>
</feature>
<feature type="compositionally biased region" description="Acidic residues" evidence="1">
    <location>
        <begin position="445"/>
        <end position="463"/>
    </location>
</feature>
<dbReference type="RefSeq" id="WP_074988481.1">
    <property type="nucleotide sequence ID" value="NZ_FPAZ01000002.1"/>
</dbReference>
<reference evidence="4 5" key="1">
    <citation type="submission" date="2016-10" db="EMBL/GenBank/DDBJ databases">
        <authorList>
            <person name="Varghese N."/>
            <person name="Submissions S."/>
        </authorList>
    </citation>
    <scope>NUCLEOTIDE SEQUENCE [LARGE SCALE GENOMIC DNA]</scope>
    <source>
        <strain evidence="4 5">CGMCC 1.8499</strain>
    </source>
</reference>
<gene>
    <name evidence="4" type="ORF">SAMN04487854_102130</name>
</gene>
<feature type="compositionally biased region" description="Acidic residues" evidence="1">
    <location>
        <begin position="604"/>
        <end position="628"/>
    </location>
</feature>
<evidence type="ECO:0000313" key="5">
    <source>
        <dbReference type="Proteomes" id="UP000183805"/>
    </source>
</evidence>
<feature type="compositionally biased region" description="Basic and acidic residues" evidence="1">
    <location>
        <begin position="672"/>
        <end position="683"/>
    </location>
</feature>
<sequence>MPIIKTTLLLILASVSFTSEAQYNEAMCILLKQQMHEFRNNTSNRNYRSAARNYEKNCKNPTPVHNVEAFEKLTAQSAESTPITPNKSVSPTEHSAAIQGIADDTPAPEPQNLDVTQLDQATQDTPPTSEPELISDVAAIEPVANASTLETTEPVQSVPQPQNETNEALTTAQTATPQTATPHTAASQTTAPQTNNSTDNLESEPASDTPPVSATEAEKPVDAAPIPAEPAPTPQPAPMQSAAPSSSTSLLMPSLIVLLVLLVAGLFIVRLRKSKQQDTHPELEHSLLEAQALKAAANANKEAEELKSATTAILAEQSTEQAPDIENELEQSRSFTATDNEDSNDELSELARFSAERDFHEQHTDFADAAQFNELVLDNDETEPKDTEPTQTETLLSSSSFGFDEYAKQEPLTDDEPLTNELINNELESDDLESNVLENDRFESDALESNELESTELENDELEQAPAFTSSSSFGFDEYAKQEPLTDEPLTNELINDELENDELEQAPAFTSSSSFGFDEYAKQEPLTDDEPVKDDVPEYDLSSLMGDDLSFADQFNDQPSLVTEPKPSNTDDDISDDDLAKALQALEQELYEEPKHTQVEYTEQNDDETLTETEQEQEPAQQDDNDEHTDSKPHNPFANLSLDPAWDPNSSEKPSLESKAKQPKSQALIDAEERAKQLKTDD</sequence>
<evidence type="ECO:0000313" key="4">
    <source>
        <dbReference type="EMBL" id="SFT39432.1"/>
    </source>
</evidence>
<feature type="compositionally biased region" description="Polar residues" evidence="1">
    <location>
        <begin position="149"/>
        <end position="169"/>
    </location>
</feature>
<feature type="transmembrane region" description="Helical" evidence="2">
    <location>
        <begin position="250"/>
        <end position="269"/>
    </location>
</feature>
<evidence type="ECO:0000256" key="1">
    <source>
        <dbReference type="SAM" id="MobiDB-lite"/>
    </source>
</evidence>
<name>A0ABY1GAX7_9GAMM</name>
<dbReference type="EMBL" id="FPAZ01000002">
    <property type="protein sequence ID" value="SFT39432.1"/>
    <property type="molecule type" value="Genomic_DNA"/>
</dbReference>
<feature type="compositionally biased region" description="Low complexity" evidence="1">
    <location>
        <begin position="170"/>
        <end position="194"/>
    </location>
</feature>